<comment type="similarity">
    <text evidence="7">Belongs to the ABC-4 integral membrane protein family.</text>
</comment>
<evidence type="ECO:0000256" key="5">
    <source>
        <dbReference type="ARBA" id="ARBA00022989"/>
    </source>
</evidence>
<feature type="transmembrane region" description="Helical" evidence="8">
    <location>
        <begin position="286"/>
        <end position="307"/>
    </location>
</feature>
<dbReference type="PANTHER" id="PTHR43738">
    <property type="entry name" value="ABC TRANSPORTER, MEMBRANE PROTEIN"/>
    <property type="match status" value="1"/>
</dbReference>
<keyword evidence="12" id="KW-1185">Reference proteome</keyword>
<keyword evidence="4 8" id="KW-0812">Transmembrane</keyword>
<dbReference type="RefSeq" id="WP_345679827.1">
    <property type="nucleotide sequence ID" value="NZ_BAABHS010000036.1"/>
</dbReference>
<reference evidence="12" key="1">
    <citation type="journal article" date="2019" name="Int. J. Syst. Evol. Microbiol.">
        <title>The Global Catalogue of Microorganisms (GCM) 10K type strain sequencing project: providing services to taxonomists for standard genome sequencing and annotation.</title>
        <authorList>
            <consortium name="The Broad Institute Genomics Platform"/>
            <consortium name="The Broad Institute Genome Sequencing Center for Infectious Disease"/>
            <person name="Wu L."/>
            <person name="Ma J."/>
        </authorList>
    </citation>
    <scope>NUCLEOTIDE SEQUENCE [LARGE SCALE GENOMIC DNA]</scope>
    <source>
        <strain evidence="12">JCM 17986</strain>
    </source>
</reference>
<dbReference type="Pfam" id="PF02687">
    <property type="entry name" value="FtsX"/>
    <property type="match status" value="1"/>
</dbReference>
<comment type="caution">
    <text evidence="11">The sequence shown here is derived from an EMBL/GenBank/DDBJ whole genome shotgun (WGS) entry which is preliminary data.</text>
</comment>
<evidence type="ECO:0000256" key="2">
    <source>
        <dbReference type="ARBA" id="ARBA00022448"/>
    </source>
</evidence>
<evidence type="ECO:0000256" key="1">
    <source>
        <dbReference type="ARBA" id="ARBA00004651"/>
    </source>
</evidence>
<proteinExistence type="inferred from homology"/>
<evidence type="ECO:0000256" key="7">
    <source>
        <dbReference type="ARBA" id="ARBA00038076"/>
    </source>
</evidence>
<protein>
    <submittedName>
        <fullName evidence="11">ABC transporter permease</fullName>
    </submittedName>
</protein>
<evidence type="ECO:0000313" key="11">
    <source>
        <dbReference type="EMBL" id="GAA4988856.1"/>
    </source>
</evidence>
<dbReference type="InterPro" id="IPR025857">
    <property type="entry name" value="MacB_PCD"/>
</dbReference>
<evidence type="ECO:0000259" key="10">
    <source>
        <dbReference type="Pfam" id="PF12704"/>
    </source>
</evidence>
<dbReference type="Pfam" id="PF12704">
    <property type="entry name" value="MacB_PCD"/>
    <property type="match status" value="1"/>
</dbReference>
<dbReference type="EMBL" id="BAABHS010000036">
    <property type="protein sequence ID" value="GAA4988856.1"/>
    <property type="molecule type" value="Genomic_DNA"/>
</dbReference>
<gene>
    <name evidence="11" type="ORF">GCM10023205_69850</name>
</gene>
<keyword evidence="5 8" id="KW-1133">Transmembrane helix</keyword>
<keyword evidence="6 8" id="KW-0472">Membrane</keyword>
<feature type="transmembrane region" description="Helical" evidence="8">
    <location>
        <begin position="244"/>
        <end position="263"/>
    </location>
</feature>
<dbReference type="PANTHER" id="PTHR43738:SF1">
    <property type="entry name" value="HEMIN TRANSPORT SYSTEM PERMEASE PROTEIN HRTB-RELATED"/>
    <property type="match status" value="1"/>
</dbReference>
<evidence type="ECO:0000256" key="8">
    <source>
        <dbReference type="SAM" id="Phobius"/>
    </source>
</evidence>
<dbReference type="InterPro" id="IPR051125">
    <property type="entry name" value="ABC-4/HrtB_transporter"/>
</dbReference>
<keyword evidence="3" id="KW-1003">Cell membrane</keyword>
<accession>A0ABP9I5X6</accession>
<evidence type="ECO:0000256" key="4">
    <source>
        <dbReference type="ARBA" id="ARBA00022692"/>
    </source>
</evidence>
<keyword evidence="2" id="KW-0813">Transport</keyword>
<feature type="transmembrane region" description="Helical" evidence="8">
    <location>
        <begin position="319"/>
        <end position="344"/>
    </location>
</feature>
<organism evidence="11 12">
    <name type="scientific">Yinghuangia aomiensis</name>
    <dbReference type="NCBI Taxonomy" id="676205"/>
    <lineage>
        <taxon>Bacteria</taxon>
        <taxon>Bacillati</taxon>
        <taxon>Actinomycetota</taxon>
        <taxon>Actinomycetes</taxon>
        <taxon>Kitasatosporales</taxon>
        <taxon>Streptomycetaceae</taxon>
        <taxon>Yinghuangia</taxon>
    </lineage>
</organism>
<dbReference type="Proteomes" id="UP001500466">
    <property type="component" value="Unassembled WGS sequence"/>
</dbReference>
<evidence type="ECO:0000256" key="3">
    <source>
        <dbReference type="ARBA" id="ARBA00022475"/>
    </source>
</evidence>
<evidence type="ECO:0000256" key="6">
    <source>
        <dbReference type="ARBA" id="ARBA00023136"/>
    </source>
</evidence>
<dbReference type="InterPro" id="IPR003838">
    <property type="entry name" value="ABC3_permease_C"/>
</dbReference>
<sequence>MFVALRDLRSARGRFALMTLVVVLITALVVLLSGLTAGLGRENTSAIDGLNADRLAFSDTDGGISFGASSVDEQTWQDWARQPGVDSASPLGIAMTRLGADGRTAGAAAFGIDPAGPLAPDGARPAPGSVVLSRPLADDLHVKTGDTIALGPAGNVRVGAVVSGASFSHAPVVWTALSDWQPLMPGPRAPEGLQATVVALDLGKGADLTAGDTALHTDTVTKSDARTAIGSYTSENGSLQLMRGFLFAISALVIGAFFTVWTVQRSGDIAVLKALGASTGYLVRDALGQAAVVLAAGTAVGTGIAAIGGRIAENTVPFVIDAGTTVLPAAIMIVLGLAGAALAVRRVTSVDPLIALGSAR</sequence>
<evidence type="ECO:0000259" key="9">
    <source>
        <dbReference type="Pfam" id="PF02687"/>
    </source>
</evidence>
<feature type="domain" description="MacB-like periplasmic core" evidence="10">
    <location>
        <begin position="16"/>
        <end position="208"/>
    </location>
</feature>
<name>A0ABP9I5X6_9ACTN</name>
<feature type="transmembrane region" description="Helical" evidence="8">
    <location>
        <begin position="15"/>
        <end position="35"/>
    </location>
</feature>
<feature type="domain" description="ABC3 transporter permease C-terminal" evidence="9">
    <location>
        <begin position="245"/>
        <end position="351"/>
    </location>
</feature>
<evidence type="ECO:0000313" key="12">
    <source>
        <dbReference type="Proteomes" id="UP001500466"/>
    </source>
</evidence>
<comment type="subcellular location">
    <subcellularLocation>
        <location evidence="1">Cell membrane</location>
        <topology evidence="1">Multi-pass membrane protein</topology>
    </subcellularLocation>
</comment>